<proteinExistence type="predicted"/>
<dbReference type="InterPro" id="IPR007072">
    <property type="entry name" value="RNMT_CmcI"/>
</dbReference>
<organism evidence="1 2">
    <name type="scientific">Cyanobium gracile (strain ATCC 27147 / PCC 6307)</name>
    <dbReference type="NCBI Taxonomy" id="292564"/>
    <lineage>
        <taxon>Bacteria</taxon>
        <taxon>Bacillati</taxon>
        <taxon>Cyanobacteriota</taxon>
        <taxon>Cyanophyceae</taxon>
        <taxon>Synechococcales</taxon>
        <taxon>Prochlorococcaceae</taxon>
        <taxon>Cyanobium</taxon>
    </lineage>
</organism>
<dbReference type="GO" id="GO:0008168">
    <property type="term" value="F:methyltransferase activity"/>
    <property type="evidence" value="ECO:0007669"/>
    <property type="project" value="InterPro"/>
</dbReference>
<dbReference type="eggNOG" id="COG3510">
    <property type="taxonomic scope" value="Bacteria"/>
</dbReference>
<dbReference type="RefSeq" id="WP_015109809.1">
    <property type="nucleotide sequence ID" value="NC_019675.1"/>
</dbReference>
<dbReference type="STRING" id="292564.Cyagr_2258"/>
<dbReference type="InterPro" id="IPR029063">
    <property type="entry name" value="SAM-dependent_MTases_sf"/>
</dbReference>
<dbReference type="HOGENOM" id="CLU_1118717_0_0_3"/>
<protein>
    <submittedName>
        <fullName evidence="1">Cephalosporin hydroxylase</fullName>
    </submittedName>
</protein>
<gene>
    <name evidence="1" type="ordered locus">Cyagr_2258</name>
</gene>
<accession>K9P9Y3</accession>
<dbReference type="OrthoDB" id="5180856at2"/>
<dbReference type="AlphaFoldDB" id="K9P9Y3"/>
<dbReference type="GO" id="GO:0008610">
    <property type="term" value="P:lipid biosynthetic process"/>
    <property type="evidence" value="ECO:0007669"/>
    <property type="project" value="InterPro"/>
</dbReference>
<name>K9P9Y3_CYAGP</name>
<sequence length="248" mass="26904">MGMLSRLLDLRGSSAERSTSLDPFLSTANPSRNPACEEFEVDGWVTSAFVARTLVPVVGVHPFPLQELMLMTATVCRFQPSLIFEWGTNIGKSARIFHEIAQYFHIPTTIHSCDLPDDVDHVEHPHAQRGAMVRGLAGVELHQGDGLTTSLGLWGRAGRPPSPLFFLDGDHSHASVRREIEGILAAVLDPVLLLHDTFLQSPDSGYNTGPRQAVEESLAAHPGRFRAVHSGLSLPGMTLLYSTAPVAA</sequence>
<dbReference type="Pfam" id="PF04989">
    <property type="entry name" value="RMNT_CmcI"/>
    <property type="match status" value="1"/>
</dbReference>
<dbReference type="Proteomes" id="UP000010388">
    <property type="component" value="Chromosome"/>
</dbReference>
<dbReference type="SUPFAM" id="SSF53335">
    <property type="entry name" value="S-adenosyl-L-methionine-dependent methyltransferases"/>
    <property type="match status" value="1"/>
</dbReference>
<evidence type="ECO:0000313" key="2">
    <source>
        <dbReference type="Proteomes" id="UP000010388"/>
    </source>
</evidence>
<dbReference type="EMBL" id="CP003495">
    <property type="protein sequence ID" value="AFY29369.1"/>
    <property type="molecule type" value="Genomic_DNA"/>
</dbReference>
<dbReference type="KEGG" id="cgc:Cyagr_2258"/>
<reference evidence="2" key="1">
    <citation type="journal article" date="2013" name="Proc. Natl. Acad. Sci. U.S.A.">
        <title>Improving the coverage of the cyanobacterial phylum using diversity-driven genome sequencing.</title>
        <authorList>
            <person name="Shih P.M."/>
            <person name="Wu D."/>
            <person name="Latifi A."/>
            <person name="Axen S.D."/>
            <person name="Fewer D.P."/>
            <person name="Talla E."/>
            <person name="Calteau A."/>
            <person name="Cai F."/>
            <person name="Tandeau de Marsac N."/>
            <person name="Rippka R."/>
            <person name="Herdman M."/>
            <person name="Sivonen K."/>
            <person name="Coursin T."/>
            <person name="Laurent T."/>
            <person name="Goodwin L."/>
            <person name="Nolan M."/>
            <person name="Davenport K.W."/>
            <person name="Han C.S."/>
            <person name="Rubin E.M."/>
            <person name="Eisen J.A."/>
            <person name="Woyke T."/>
            <person name="Gugger M."/>
            <person name="Kerfeld C.A."/>
        </authorList>
    </citation>
    <scope>NUCLEOTIDE SEQUENCE [LARGE SCALE GENOMIC DNA]</scope>
    <source>
        <strain evidence="2">ATCC 27147 / PCC 6307</strain>
    </source>
</reference>
<evidence type="ECO:0000313" key="1">
    <source>
        <dbReference type="EMBL" id="AFY29369.1"/>
    </source>
</evidence>
<dbReference type="Gene3D" id="3.40.50.150">
    <property type="entry name" value="Vaccinia Virus protein VP39"/>
    <property type="match status" value="1"/>
</dbReference>